<reference evidence="6 7" key="1">
    <citation type="submission" date="2018-06" db="EMBL/GenBank/DDBJ databases">
        <title>Genomic Encyclopedia of Type Strains, Phase IV (KMG-IV): sequencing the most valuable type-strain genomes for metagenomic binning, comparative biology and taxonomic classification.</title>
        <authorList>
            <person name="Goeker M."/>
        </authorList>
    </citation>
    <scope>NUCLEOTIDE SEQUENCE [LARGE SCALE GENOMIC DNA]</scope>
    <source>
        <strain evidence="6 7">DSM 24875</strain>
    </source>
</reference>
<accession>A0A366FE45</accession>
<dbReference type="GO" id="GO:0016887">
    <property type="term" value="F:ATP hydrolysis activity"/>
    <property type="evidence" value="ECO:0007669"/>
    <property type="project" value="InterPro"/>
</dbReference>
<keyword evidence="2" id="KW-0813">Transport</keyword>
<keyword evidence="7" id="KW-1185">Reference proteome</keyword>
<dbReference type="InterPro" id="IPR003593">
    <property type="entry name" value="AAA+_ATPase"/>
</dbReference>
<dbReference type="PANTHER" id="PTHR42788">
    <property type="entry name" value="TAURINE IMPORT ATP-BINDING PROTEIN-RELATED"/>
    <property type="match status" value="1"/>
</dbReference>
<dbReference type="SUPFAM" id="SSF52540">
    <property type="entry name" value="P-loop containing nucleoside triphosphate hydrolases"/>
    <property type="match status" value="1"/>
</dbReference>
<dbReference type="InterPro" id="IPR003439">
    <property type="entry name" value="ABC_transporter-like_ATP-bd"/>
</dbReference>
<organism evidence="6 7">
    <name type="scientific">Roseiarcus fermentans</name>
    <dbReference type="NCBI Taxonomy" id="1473586"/>
    <lineage>
        <taxon>Bacteria</taxon>
        <taxon>Pseudomonadati</taxon>
        <taxon>Pseudomonadota</taxon>
        <taxon>Alphaproteobacteria</taxon>
        <taxon>Hyphomicrobiales</taxon>
        <taxon>Roseiarcaceae</taxon>
        <taxon>Roseiarcus</taxon>
    </lineage>
</organism>
<dbReference type="GO" id="GO:0005524">
    <property type="term" value="F:ATP binding"/>
    <property type="evidence" value="ECO:0007669"/>
    <property type="project" value="UniProtKB-KW"/>
</dbReference>
<proteinExistence type="inferred from homology"/>
<evidence type="ECO:0000313" key="7">
    <source>
        <dbReference type="Proteomes" id="UP000253529"/>
    </source>
</evidence>
<dbReference type="Pfam" id="PF00005">
    <property type="entry name" value="ABC_tran"/>
    <property type="match status" value="1"/>
</dbReference>
<evidence type="ECO:0000256" key="1">
    <source>
        <dbReference type="ARBA" id="ARBA00005417"/>
    </source>
</evidence>
<dbReference type="EMBL" id="QNRK01000013">
    <property type="protein sequence ID" value="RBP12928.1"/>
    <property type="molecule type" value="Genomic_DNA"/>
</dbReference>
<dbReference type="Proteomes" id="UP000253529">
    <property type="component" value="Unassembled WGS sequence"/>
</dbReference>
<sequence length="239" mass="25404">MSPAGAPGPLDVRIARKRVASVAGLEVEILSNLAFRLDAGEVGALIGPSGCGKSTAMRIVAGLDSAFEGAVARPQGPLGMVFQEPRLLPWRSVEDNIRLAAPDIGEAEFAALLKRLSLADHRAHFPSELSLGLARRVALARAFAVRPSLLLLDEPFVSLDAPLARALRGELLALVGERAVTTVLVTHDVEEAIRLADRIFVLSPRPARVIGEIRVRPPREGMSAAEARSIKADIDALSP</sequence>
<dbReference type="PANTHER" id="PTHR42788:SF19">
    <property type="entry name" value="ALIPHATIC SULFONATES IMPORT ATP-BINDING PROTEIN SSUB 2"/>
    <property type="match status" value="1"/>
</dbReference>
<dbReference type="PROSITE" id="PS50893">
    <property type="entry name" value="ABC_TRANSPORTER_2"/>
    <property type="match status" value="1"/>
</dbReference>
<evidence type="ECO:0000313" key="6">
    <source>
        <dbReference type="EMBL" id="RBP12928.1"/>
    </source>
</evidence>
<dbReference type="AlphaFoldDB" id="A0A366FE45"/>
<evidence type="ECO:0000256" key="2">
    <source>
        <dbReference type="ARBA" id="ARBA00022448"/>
    </source>
</evidence>
<gene>
    <name evidence="6" type="ORF">DFR50_113117</name>
</gene>
<dbReference type="InterPro" id="IPR027417">
    <property type="entry name" value="P-loop_NTPase"/>
</dbReference>
<name>A0A366FE45_9HYPH</name>
<keyword evidence="3" id="KW-0547">Nucleotide-binding</keyword>
<dbReference type="SMART" id="SM00382">
    <property type="entry name" value="AAA"/>
    <property type="match status" value="1"/>
</dbReference>
<dbReference type="Gene3D" id="3.40.50.300">
    <property type="entry name" value="P-loop containing nucleotide triphosphate hydrolases"/>
    <property type="match status" value="1"/>
</dbReference>
<feature type="domain" description="ABC transporter" evidence="5">
    <location>
        <begin position="14"/>
        <end position="229"/>
    </location>
</feature>
<keyword evidence="4 6" id="KW-0067">ATP-binding</keyword>
<dbReference type="OrthoDB" id="9807242at2"/>
<protein>
    <submittedName>
        <fullName evidence="6">NitT/TauT family transport system ATP-binding protein</fullName>
    </submittedName>
</protein>
<comment type="similarity">
    <text evidence="1">Belongs to the ABC transporter superfamily.</text>
</comment>
<evidence type="ECO:0000256" key="4">
    <source>
        <dbReference type="ARBA" id="ARBA00022840"/>
    </source>
</evidence>
<evidence type="ECO:0000256" key="3">
    <source>
        <dbReference type="ARBA" id="ARBA00022741"/>
    </source>
</evidence>
<comment type="caution">
    <text evidence="6">The sequence shown here is derived from an EMBL/GenBank/DDBJ whole genome shotgun (WGS) entry which is preliminary data.</text>
</comment>
<evidence type="ECO:0000259" key="5">
    <source>
        <dbReference type="PROSITE" id="PS50893"/>
    </source>
</evidence>
<dbReference type="InterPro" id="IPR050166">
    <property type="entry name" value="ABC_transporter_ATP-bind"/>
</dbReference>
<dbReference type="RefSeq" id="WP_113889759.1">
    <property type="nucleotide sequence ID" value="NZ_QNRK01000013.1"/>
</dbReference>